<dbReference type="PANTHER" id="PTHR46470:SF2">
    <property type="entry name" value="GLYCERALDEHYDE 3-PHOSPHATE PHOSPHATASE"/>
    <property type="match status" value="1"/>
</dbReference>
<dbReference type="Pfam" id="PF00702">
    <property type="entry name" value="Hydrolase"/>
    <property type="match status" value="1"/>
</dbReference>
<accession>A0A7D5PD85</accession>
<proteinExistence type="inferred from homology"/>
<dbReference type="InterPro" id="IPR006439">
    <property type="entry name" value="HAD-SF_hydro_IA"/>
</dbReference>
<sequence>MTGPVEAVLFDLDDTICTYERSADDILAIAFERVGVEPFFDAEEYIERLGEFSEAGSGDDIRDTRRAAFGTFAAEAGHGEAVGEEIADIYTDERDQANVRFLDGAERALDALADAYRVGMVTNGDPWMQSQKLAGLGIEDRFEVIVHGGHDAPYKPDPEPFHLALEELGVDADRTVHVGNSHASDVTGAHAAGLRSVWLAEGEPPFDHDPEPHHVVESLHDLAEEPWG</sequence>
<evidence type="ECO:0000313" key="6">
    <source>
        <dbReference type="EMBL" id="QLH83138.1"/>
    </source>
</evidence>
<keyword evidence="3" id="KW-0479">Metal-binding</keyword>
<dbReference type="InterPro" id="IPR023214">
    <property type="entry name" value="HAD_sf"/>
</dbReference>
<dbReference type="GO" id="GO:0044281">
    <property type="term" value="P:small molecule metabolic process"/>
    <property type="evidence" value="ECO:0007669"/>
    <property type="project" value="UniProtKB-ARBA"/>
</dbReference>
<evidence type="ECO:0000256" key="3">
    <source>
        <dbReference type="ARBA" id="ARBA00022723"/>
    </source>
</evidence>
<name>A0A7D5PD85_9EURY</name>
<dbReference type="Gene3D" id="3.40.50.1000">
    <property type="entry name" value="HAD superfamily/HAD-like"/>
    <property type="match status" value="1"/>
</dbReference>
<evidence type="ECO:0000256" key="1">
    <source>
        <dbReference type="ARBA" id="ARBA00001946"/>
    </source>
</evidence>
<dbReference type="Proteomes" id="UP000509346">
    <property type="component" value="Chromosome"/>
</dbReference>
<keyword evidence="4 6" id="KW-0378">Hydrolase</keyword>
<dbReference type="InterPro" id="IPR036412">
    <property type="entry name" value="HAD-like_sf"/>
</dbReference>
<dbReference type="GeneID" id="56084234"/>
<dbReference type="SUPFAM" id="SSF56784">
    <property type="entry name" value="HAD-like"/>
    <property type="match status" value="1"/>
</dbReference>
<evidence type="ECO:0000256" key="5">
    <source>
        <dbReference type="ARBA" id="ARBA00022842"/>
    </source>
</evidence>
<dbReference type="Gene3D" id="1.20.120.710">
    <property type="entry name" value="Haloacid dehalogenase hydrolase-like domain"/>
    <property type="match status" value="1"/>
</dbReference>
<dbReference type="GO" id="GO:0016791">
    <property type="term" value="F:phosphatase activity"/>
    <property type="evidence" value="ECO:0007669"/>
    <property type="project" value="TreeGrafter"/>
</dbReference>
<evidence type="ECO:0000313" key="7">
    <source>
        <dbReference type="Proteomes" id="UP000509346"/>
    </source>
</evidence>
<reference evidence="6 7" key="1">
    <citation type="submission" date="2020-07" db="EMBL/GenBank/DDBJ databases">
        <title>Halosimplex litoreum sp. nov. and Halosimplex rubrum sp. nov., isolated from different salt environments.</title>
        <authorList>
            <person name="Cui H."/>
        </authorList>
    </citation>
    <scope>NUCLEOTIDE SEQUENCE [LARGE SCALE GENOMIC DNA]</scope>
    <source>
        <strain evidence="6 7">R2</strain>
    </source>
</reference>
<comment type="similarity">
    <text evidence="2">Belongs to the HAD-like hydrolase superfamily.</text>
</comment>
<keyword evidence="7" id="KW-1185">Reference proteome</keyword>
<dbReference type="SFLD" id="SFLDS00003">
    <property type="entry name" value="Haloacid_Dehalogenase"/>
    <property type="match status" value="1"/>
</dbReference>
<protein>
    <submittedName>
        <fullName evidence="6">HAD family hydrolase</fullName>
    </submittedName>
</protein>
<organism evidence="6 7">
    <name type="scientific">Halosimplex pelagicum</name>
    <dbReference type="NCBI Taxonomy" id="869886"/>
    <lineage>
        <taxon>Archaea</taxon>
        <taxon>Methanobacteriati</taxon>
        <taxon>Methanobacteriota</taxon>
        <taxon>Stenosarchaea group</taxon>
        <taxon>Halobacteria</taxon>
        <taxon>Halobacteriales</taxon>
        <taxon>Haloarculaceae</taxon>
        <taxon>Halosimplex</taxon>
    </lineage>
</organism>
<gene>
    <name evidence="6" type="ORF">HZS54_16555</name>
</gene>
<dbReference type="SFLD" id="SFLDG01129">
    <property type="entry name" value="C1.5:_HAD__Beta-PGM__Phosphata"/>
    <property type="match status" value="1"/>
</dbReference>
<dbReference type="EMBL" id="CP058909">
    <property type="protein sequence ID" value="QLH83138.1"/>
    <property type="molecule type" value="Genomic_DNA"/>
</dbReference>
<evidence type="ECO:0000256" key="4">
    <source>
        <dbReference type="ARBA" id="ARBA00022801"/>
    </source>
</evidence>
<keyword evidence="5" id="KW-0460">Magnesium</keyword>
<dbReference type="RefSeq" id="WP_179918193.1">
    <property type="nucleotide sequence ID" value="NZ_CP058909.1"/>
</dbReference>
<dbReference type="KEGG" id="hpel:HZS54_16555"/>
<dbReference type="NCBIfam" id="TIGR01549">
    <property type="entry name" value="HAD-SF-IA-v1"/>
    <property type="match status" value="1"/>
</dbReference>
<dbReference type="OrthoDB" id="27736at2157"/>
<dbReference type="InterPro" id="IPR051400">
    <property type="entry name" value="HAD-like_hydrolase"/>
</dbReference>
<dbReference type="SFLD" id="SFLDG01135">
    <property type="entry name" value="C1.5.6:_HAD__Beta-PGM__Phospha"/>
    <property type="match status" value="1"/>
</dbReference>
<comment type="cofactor">
    <cofactor evidence="1">
        <name>Mg(2+)</name>
        <dbReference type="ChEBI" id="CHEBI:18420"/>
    </cofactor>
</comment>
<dbReference type="AlphaFoldDB" id="A0A7D5PD85"/>
<dbReference type="NCBIfam" id="TIGR01509">
    <property type="entry name" value="HAD-SF-IA-v3"/>
    <property type="match status" value="1"/>
</dbReference>
<dbReference type="PANTHER" id="PTHR46470">
    <property type="entry name" value="N-ACYLNEURAMINATE-9-PHOSPHATASE"/>
    <property type="match status" value="1"/>
</dbReference>
<evidence type="ECO:0000256" key="2">
    <source>
        <dbReference type="ARBA" id="ARBA00007958"/>
    </source>
</evidence>
<dbReference type="GO" id="GO:0046872">
    <property type="term" value="F:metal ion binding"/>
    <property type="evidence" value="ECO:0007669"/>
    <property type="project" value="UniProtKB-KW"/>
</dbReference>
<dbReference type="PRINTS" id="PR00413">
    <property type="entry name" value="HADHALOGNASE"/>
</dbReference>